<dbReference type="SUPFAM" id="SSF118220">
    <property type="entry name" value="Connexin43"/>
    <property type="match status" value="1"/>
</dbReference>
<dbReference type="GO" id="GO:0005243">
    <property type="term" value="F:gap junction channel activity"/>
    <property type="evidence" value="ECO:0007669"/>
    <property type="project" value="Ensembl"/>
</dbReference>
<comment type="function">
    <text evidence="9">One gap junction consists of a cluster of closely packed pairs of transmembrane channels, the connexons, through which materials of low MW diffuse from one cell to a neighboring cell.</text>
</comment>
<evidence type="ECO:0000256" key="8">
    <source>
        <dbReference type="ARBA" id="ARBA00023136"/>
    </source>
</evidence>
<keyword evidence="14" id="KW-1185">Reference proteome</keyword>
<dbReference type="GO" id="GO:0010644">
    <property type="term" value="P:cell communication by electrical coupling"/>
    <property type="evidence" value="ECO:0007669"/>
    <property type="project" value="TreeGrafter"/>
</dbReference>
<dbReference type="GO" id="GO:0007507">
    <property type="term" value="P:heart development"/>
    <property type="evidence" value="ECO:0007669"/>
    <property type="project" value="TreeGrafter"/>
</dbReference>
<dbReference type="GO" id="GO:0007267">
    <property type="term" value="P:cell-cell signaling"/>
    <property type="evidence" value="ECO:0007669"/>
    <property type="project" value="TreeGrafter"/>
</dbReference>
<dbReference type="InterPro" id="IPR038359">
    <property type="entry name" value="Connexin_N_sf"/>
</dbReference>
<reference evidence="13" key="2">
    <citation type="submission" date="2025-08" db="UniProtKB">
        <authorList>
            <consortium name="Ensembl"/>
        </authorList>
    </citation>
    <scope>IDENTIFICATION</scope>
</reference>
<feature type="transmembrane region" description="Helical" evidence="10">
    <location>
        <begin position="24"/>
        <end position="41"/>
    </location>
</feature>
<dbReference type="Proteomes" id="UP000314982">
    <property type="component" value="Unassembled WGS sequence"/>
</dbReference>
<evidence type="ECO:0000256" key="4">
    <source>
        <dbReference type="ARBA" id="ARBA00022692"/>
    </source>
</evidence>
<dbReference type="PROSITE" id="PS00407">
    <property type="entry name" value="CONNEXINS_1"/>
    <property type="match status" value="1"/>
</dbReference>
<feature type="transmembrane region" description="Helical" evidence="10">
    <location>
        <begin position="78"/>
        <end position="100"/>
    </location>
</feature>
<evidence type="ECO:0000256" key="3">
    <source>
        <dbReference type="ARBA" id="ARBA00022475"/>
    </source>
</evidence>
<reference evidence="13" key="3">
    <citation type="submission" date="2025-09" db="UniProtKB">
        <authorList>
            <consortium name="Ensembl"/>
        </authorList>
    </citation>
    <scope>IDENTIFICATION</scope>
</reference>
<comment type="subcellular location">
    <subcellularLocation>
        <location evidence="1">Cell junction</location>
        <location evidence="1">Gap junction</location>
    </subcellularLocation>
    <subcellularLocation>
        <location evidence="2 9">Cell membrane</location>
        <topology evidence="2 9">Multi-pass membrane protein</topology>
    </subcellularLocation>
</comment>
<dbReference type="InterPro" id="IPR017990">
    <property type="entry name" value="Connexin_CS"/>
</dbReference>
<comment type="similarity">
    <text evidence="9">Belongs to the connexin family.</text>
</comment>
<feature type="domain" description="Connexin N-terminal" evidence="11">
    <location>
        <begin position="43"/>
        <end position="76"/>
    </location>
</feature>
<dbReference type="Pfam" id="PF00029">
    <property type="entry name" value="Connexin"/>
    <property type="match status" value="1"/>
</dbReference>
<dbReference type="SMART" id="SM00037">
    <property type="entry name" value="CNX"/>
    <property type="match status" value="1"/>
</dbReference>
<dbReference type="PROSITE" id="PS00408">
    <property type="entry name" value="CONNEXINS_2"/>
    <property type="match status" value="1"/>
</dbReference>
<dbReference type="PANTHER" id="PTHR11984">
    <property type="entry name" value="CONNEXIN"/>
    <property type="match status" value="1"/>
</dbReference>
<sequence length="361" mass="41329">MGDWSALGKLLDKVQAYSTAGGKLWLSVLFIFRILVLGTAAESAWGDEQSAFKCNTQQPGCENVCYDKSFPISHVRFWVLQIIFVSTPTLLYLCHIFYLIHKEEKLTHKEQTLRDIRSKGGDVDVPLRTIELKKVKYGLEEHGKIKMKGALLQTYIGSILFKSIFEVGFLVIQWYIYGFSLAAIYECERFPCPHKIDCFLSRPTEKTVFIIFMLVVSLVSLGLNVIELLSIFFKRIKDGIKKQDNDFHNNSMLKPSTKDMLYIYYNGCQAPTISNLGYNLDMAENTNSCYNEQAHEQNWTNYSTEQNELGQRGTSNSKFHTLGFDYPGQMTMGKELHLLKQLDVRPSSRTSSRARPDDLDI</sequence>
<keyword evidence="7 10" id="KW-1133">Transmembrane helix</keyword>
<dbReference type="SMART" id="SM01089">
    <property type="entry name" value="Connexin_CCC"/>
    <property type="match status" value="1"/>
</dbReference>
<feature type="domain" description="Connexin cysteine-rich" evidence="12">
    <location>
        <begin position="165"/>
        <end position="231"/>
    </location>
</feature>
<keyword evidence="8 10" id="KW-0472">Membrane</keyword>
<dbReference type="GO" id="GO:0005922">
    <property type="term" value="C:connexin complex"/>
    <property type="evidence" value="ECO:0007669"/>
    <property type="project" value="InterPro"/>
</dbReference>
<keyword evidence="6" id="KW-0965">Cell junction</keyword>
<dbReference type="InterPro" id="IPR013092">
    <property type="entry name" value="Connexin_N"/>
</dbReference>
<dbReference type="Ensembl" id="ENSHHUT00000024219.1">
    <property type="protein sequence ID" value="ENSHHUP00000023336.1"/>
    <property type="gene ID" value="ENSHHUG00000014638.1"/>
</dbReference>
<feature type="transmembrane region" description="Helical" evidence="10">
    <location>
        <begin position="154"/>
        <end position="176"/>
    </location>
</feature>
<dbReference type="PRINTS" id="PR00206">
    <property type="entry name" value="CONNEXIN"/>
</dbReference>
<dbReference type="Gene3D" id="1.20.1440.80">
    <property type="entry name" value="Gap junction channel protein cysteine-rich domain"/>
    <property type="match status" value="1"/>
</dbReference>
<dbReference type="FunFam" id="1.20.1440.80:FF:000001">
    <property type="entry name" value="Gap junction alpha-1"/>
    <property type="match status" value="1"/>
</dbReference>
<feature type="transmembrane region" description="Helical" evidence="10">
    <location>
        <begin position="209"/>
        <end position="233"/>
    </location>
</feature>
<evidence type="ECO:0000256" key="6">
    <source>
        <dbReference type="ARBA" id="ARBA00022949"/>
    </source>
</evidence>
<dbReference type="InterPro" id="IPR019570">
    <property type="entry name" value="Connexin_CCC"/>
</dbReference>
<keyword evidence="5 9" id="KW-0303">Gap junction</keyword>
<dbReference type="InterPro" id="IPR000500">
    <property type="entry name" value="Connexin"/>
</dbReference>
<dbReference type="STRING" id="62062.ENSHHUP00000023336"/>
<protein>
    <recommendedName>
        <fullName evidence="9">Gap junction protein</fullName>
    </recommendedName>
</protein>
<evidence type="ECO:0000259" key="12">
    <source>
        <dbReference type="SMART" id="SM01089"/>
    </source>
</evidence>
<dbReference type="GeneTree" id="ENSGT01150000286954"/>
<reference evidence="14" key="1">
    <citation type="submission" date="2018-06" db="EMBL/GenBank/DDBJ databases">
        <title>Genome assembly of Danube salmon.</title>
        <authorList>
            <person name="Macqueen D.J."/>
            <person name="Gundappa M.K."/>
        </authorList>
    </citation>
    <scope>NUCLEOTIDE SEQUENCE [LARGE SCALE GENOMIC DNA]</scope>
</reference>
<evidence type="ECO:0000256" key="10">
    <source>
        <dbReference type="SAM" id="Phobius"/>
    </source>
</evidence>
<dbReference type="Pfam" id="PF03508">
    <property type="entry name" value="Connexin43"/>
    <property type="match status" value="1"/>
</dbReference>
<proteinExistence type="inferred from homology"/>
<evidence type="ECO:0000313" key="13">
    <source>
        <dbReference type="Ensembl" id="ENSHHUP00000023336.1"/>
    </source>
</evidence>
<keyword evidence="4 9" id="KW-0812">Transmembrane</keyword>
<evidence type="ECO:0000256" key="7">
    <source>
        <dbReference type="ARBA" id="ARBA00022989"/>
    </source>
</evidence>
<evidence type="ECO:0000256" key="2">
    <source>
        <dbReference type="ARBA" id="ARBA00004651"/>
    </source>
</evidence>
<organism evidence="13 14">
    <name type="scientific">Hucho hucho</name>
    <name type="common">huchen</name>
    <dbReference type="NCBI Taxonomy" id="62062"/>
    <lineage>
        <taxon>Eukaryota</taxon>
        <taxon>Metazoa</taxon>
        <taxon>Chordata</taxon>
        <taxon>Craniata</taxon>
        <taxon>Vertebrata</taxon>
        <taxon>Euteleostomi</taxon>
        <taxon>Actinopterygii</taxon>
        <taxon>Neopterygii</taxon>
        <taxon>Teleostei</taxon>
        <taxon>Protacanthopterygii</taxon>
        <taxon>Salmoniformes</taxon>
        <taxon>Salmonidae</taxon>
        <taxon>Salmoninae</taxon>
        <taxon>Hucho</taxon>
    </lineage>
</organism>
<comment type="subunit">
    <text evidence="9">A connexon is composed of a hexamer of connexins.</text>
</comment>
<evidence type="ECO:0000256" key="9">
    <source>
        <dbReference type="RuleBase" id="RU000630"/>
    </source>
</evidence>
<accession>A0A4W5LBV7</accession>
<dbReference type="InterPro" id="IPR034634">
    <property type="entry name" value="Connexin_C"/>
</dbReference>
<keyword evidence="3" id="KW-1003">Cell membrane</keyword>
<name>A0A4W5LBV7_9TELE</name>
<dbReference type="AlphaFoldDB" id="A0A4W5LBV7"/>
<dbReference type="PANTHER" id="PTHR11984:SF33">
    <property type="entry name" value="GAP JUNCTION ALPHA-1 PROTEIN"/>
    <property type="match status" value="1"/>
</dbReference>
<evidence type="ECO:0000256" key="1">
    <source>
        <dbReference type="ARBA" id="ARBA00004610"/>
    </source>
</evidence>
<dbReference type="InterPro" id="IPR013124">
    <property type="entry name" value="Connexin43_C"/>
</dbReference>
<evidence type="ECO:0000313" key="14">
    <source>
        <dbReference type="Proteomes" id="UP000314982"/>
    </source>
</evidence>
<evidence type="ECO:0000259" key="11">
    <source>
        <dbReference type="SMART" id="SM00037"/>
    </source>
</evidence>
<evidence type="ECO:0000256" key="5">
    <source>
        <dbReference type="ARBA" id="ARBA00022868"/>
    </source>
</evidence>